<dbReference type="AlphaFoldDB" id="A0A9P0Z339"/>
<accession>A0A9P0Z339</accession>
<name>A0A9P0Z339_CUSEU</name>
<dbReference type="OrthoDB" id="762539at2759"/>
<gene>
    <name evidence="1" type="ORF">CEURO_LOCUS8887</name>
</gene>
<comment type="caution">
    <text evidence="1">The sequence shown here is derived from an EMBL/GenBank/DDBJ whole genome shotgun (WGS) entry which is preliminary data.</text>
</comment>
<reference evidence="1" key="1">
    <citation type="submission" date="2022-07" db="EMBL/GenBank/DDBJ databases">
        <authorList>
            <person name="Macas J."/>
            <person name="Novak P."/>
            <person name="Neumann P."/>
        </authorList>
    </citation>
    <scope>NUCLEOTIDE SEQUENCE</scope>
</reference>
<keyword evidence="2" id="KW-1185">Reference proteome</keyword>
<dbReference type="EMBL" id="CAMAPE010000017">
    <property type="protein sequence ID" value="CAH9084152.1"/>
    <property type="molecule type" value="Genomic_DNA"/>
</dbReference>
<evidence type="ECO:0000313" key="1">
    <source>
        <dbReference type="EMBL" id="CAH9084152.1"/>
    </source>
</evidence>
<dbReference type="Proteomes" id="UP001152484">
    <property type="component" value="Unassembled WGS sequence"/>
</dbReference>
<evidence type="ECO:0000313" key="2">
    <source>
        <dbReference type="Proteomes" id="UP001152484"/>
    </source>
</evidence>
<proteinExistence type="predicted"/>
<organism evidence="1 2">
    <name type="scientific">Cuscuta europaea</name>
    <name type="common">European dodder</name>
    <dbReference type="NCBI Taxonomy" id="41803"/>
    <lineage>
        <taxon>Eukaryota</taxon>
        <taxon>Viridiplantae</taxon>
        <taxon>Streptophyta</taxon>
        <taxon>Embryophyta</taxon>
        <taxon>Tracheophyta</taxon>
        <taxon>Spermatophyta</taxon>
        <taxon>Magnoliopsida</taxon>
        <taxon>eudicotyledons</taxon>
        <taxon>Gunneridae</taxon>
        <taxon>Pentapetalae</taxon>
        <taxon>asterids</taxon>
        <taxon>lamiids</taxon>
        <taxon>Solanales</taxon>
        <taxon>Convolvulaceae</taxon>
        <taxon>Cuscuteae</taxon>
        <taxon>Cuscuta</taxon>
        <taxon>Cuscuta subgen. Cuscuta</taxon>
    </lineage>
</organism>
<protein>
    <submittedName>
        <fullName evidence="1">Uncharacterized protein</fullName>
    </submittedName>
</protein>
<sequence>MIKSVGVPSNSAIWVTTPHGAIHFFHVSIFCCLIPHKNKSYDTVAFSNIRRASVVSEPRHNSSLIKSEEPGDDEYEGKVVRNGSYYTEDIALKIEDLSTRGLPLQAERLAFGL</sequence>